<protein>
    <submittedName>
        <fullName evidence="2">Uncharacterized protein</fullName>
    </submittedName>
</protein>
<evidence type="ECO:0000313" key="2">
    <source>
        <dbReference type="EMBL" id="KAJ1080205.1"/>
    </source>
</evidence>
<comment type="caution">
    <text evidence="2">The sequence shown here is derived from an EMBL/GenBank/DDBJ whole genome shotgun (WGS) entry which is preliminary data.</text>
</comment>
<keyword evidence="3" id="KW-1185">Reference proteome</keyword>
<accession>A0AAV7KMV2</accession>
<dbReference type="Proteomes" id="UP001066276">
    <property type="component" value="Chromosome 12"/>
</dbReference>
<gene>
    <name evidence="2" type="ORF">NDU88_000425</name>
</gene>
<feature type="region of interest" description="Disordered" evidence="1">
    <location>
        <begin position="66"/>
        <end position="85"/>
    </location>
</feature>
<evidence type="ECO:0000256" key="1">
    <source>
        <dbReference type="SAM" id="MobiDB-lite"/>
    </source>
</evidence>
<proteinExistence type="predicted"/>
<evidence type="ECO:0000313" key="3">
    <source>
        <dbReference type="Proteomes" id="UP001066276"/>
    </source>
</evidence>
<organism evidence="2 3">
    <name type="scientific">Pleurodeles waltl</name>
    <name type="common">Iberian ribbed newt</name>
    <dbReference type="NCBI Taxonomy" id="8319"/>
    <lineage>
        <taxon>Eukaryota</taxon>
        <taxon>Metazoa</taxon>
        <taxon>Chordata</taxon>
        <taxon>Craniata</taxon>
        <taxon>Vertebrata</taxon>
        <taxon>Euteleostomi</taxon>
        <taxon>Amphibia</taxon>
        <taxon>Batrachia</taxon>
        <taxon>Caudata</taxon>
        <taxon>Salamandroidea</taxon>
        <taxon>Salamandridae</taxon>
        <taxon>Pleurodelinae</taxon>
        <taxon>Pleurodeles</taxon>
    </lineage>
</organism>
<dbReference type="EMBL" id="JANPWB010000016">
    <property type="protein sequence ID" value="KAJ1080205.1"/>
    <property type="molecule type" value="Genomic_DNA"/>
</dbReference>
<sequence length="126" mass="14697">MRRDPNILCPMRPKIERCKEYGASSSAQDIELGEEEQKSIVPLDEYVLDLEQGDFDVDDLFTEDKAPTTSKGIVKDPMGEEMFSPHNIRHPRSAEWWPLNHAGQFIKQWMRNPLEKESRHIPKAKY</sequence>
<reference evidence="2" key="1">
    <citation type="journal article" date="2022" name="bioRxiv">
        <title>Sequencing and chromosome-scale assembly of the giantPleurodeles waltlgenome.</title>
        <authorList>
            <person name="Brown T."/>
            <person name="Elewa A."/>
            <person name="Iarovenko S."/>
            <person name="Subramanian E."/>
            <person name="Araus A.J."/>
            <person name="Petzold A."/>
            <person name="Susuki M."/>
            <person name="Suzuki K.-i.T."/>
            <person name="Hayashi T."/>
            <person name="Toyoda A."/>
            <person name="Oliveira C."/>
            <person name="Osipova E."/>
            <person name="Leigh N.D."/>
            <person name="Simon A."/>
            <person name="Yun M.H."/>
        </authorList>
    </citation>
    <scope>NUCLEOTIDE SEQUENCE</scope>
    <source>
        <strain evidence="2">20211129_DDA</strain>
        <tissue evidence="2">Liver</tissue>
    </source>
</reference>
<dbReference type="AlphaFoldDB" id="A0AAV7KMV2"/>
<name>A0AAV7KMV2_PLEWA</name>